<sequence length="124" mass="14243">MWGFFCRTAKEKHDIQRNIDQIVQEAQLALASLWYDMAIVNTYDKKFEDAIASCNQALEFNPDCLEAIDVTYSHTDLYRFSVGFLPTPPIGIGFRRRCANGYKAYGHATRTVSFTTGRMPHRQI</sequence>
<accession>A0A1D8TLP5</accession>
<dbReference type="SUPFAM" id="SSF48452">
    <property type="entry name" value="TPR-like"/>
    <property type="match status" value="1"/>
</dbReference>
<dbReference type="SMART" id="SM00028">
    <property type="entry name" value="TPR"/>
    <property type="match status" value="1"/>
</dbReference>
<evidence type="ECO:0000313" key="3">
    <source>
        <dbReference type="Proteomes" id="UP000177870"/>
    </source>
</evidence>
<dbReference type="InterPro" id="IPR019734">
    <property type="entry name" value="TPR_rpt"/>
</dbReference>
<evidence type="ECO:0000256" key="1">
    <source>
        <dbReference type="PROSITE-ProRule" id="PRU00339"/>
    </source>
</evidence>
<dbReference type="AlphaFoldDB" id="A0A1D8TLP5"/>
<gene>
    <name evidence="2" type="ORF">BJP34_02940</name>
</gene>
<dbReference type="EMBL" id="CP017599">
    <property type="protein sequence ID" value="AOW98539.1"/>
    <property type="molecule type" value="Genomic_DNA"/>
</dbReference>
<organism evidence="2 3">
    <name type="scientific">Moorena producens PAL-8-15-08-1</name>
    <dbReference type="NCBI Taxonomy" id="1458985"/>
    <lineage>
        <taxon>Bacteria</taxon>
        <taxon>Bacillati</taxon>
        <taxon>Cyanobacteriota</taxon>
        <taxon>Cyanophyceae</taxon>
        <taxon>Coleofasciculales</taxon>
        <taxon>Coleofasciculaceae</taxon>
        <taxon>Moorena</taxon>
    </lineage>
</organism>
<name>A0A1D8TLP5_9CYAN</name>
<evidence type="ECO:0000313" key="2">
    <source>
        <dbReference type="EMBL" id="AOW98539.1"/>
    </source>
</evidence>
<keyword evidence="1" id="KW-0802">TPR repeat</keyword>
<protein>
    <submittedName>
        <fullName evidence="2">Uncharacterized protein</fullName>
    </submittedName>
</protein>
<reference evidence="3" key="1">
    <citation type="submission" date="2016-10" db="EMBL/GenBank/DDBJ databases">
        <title>Comparative genomics uncovers the prolific and rare metabolic potential of the cyanobacterial genus Moorea.</title>
        <authorList>
            <person name="Leao T."/>
            <person name="Castelao G."/>
            <person name="Korobeynikov A."/>
            <person name="Monroe E.A."/>
            <person name="Podell S."/>
            <person name="Glukhov E."/>
            <person name="Allen E."/>
            <person name="Gerwick W.H."/>
            <person name="Gerwick L."/>
        </authorList>
    </citation>
    <scope>NUCLEOTIDE SEQUENCE [LARGE SCALE GENOMIC DNA]</scope>
    <source>
        <strain evidence="3">PAL-8-15-08-1</strain>
    </source>
</reference>
<dbReference type="KEGG" id="mpro:BJP34_02940"/>
<dbReference type="Gene3D" id="1.25.40.10">
    <property type="entry name" value="Tetratricopeptide repeat domain"/>
    <property type="match status" value="1"/>
</dbReference>
<dbReference type="PROSITE" id="PS50005">
    <property type="entry name" value="TPR"/>
    <property type="match status" value="1"/>
</dbReference>
<dbReference type="Proteomes" id="UP000177870">
    <property type="component" value="Chromosome"/>
</dbReference>
<proteinExistence type="predicted"/>
<dbReference type="InterPro" id="IPR011990">
    <property type="entry name" value="TPR-like_helical_dom_sf"/>
</dbReference>
<feature type="repeat" description="TPR" evidence="1">
    <location>
        <begin position="31"/>
        <end position="64"/>
    </location>
</feature>